<dbReference type="InterPro" id="IPR032675">
    <property type="entry name" value="LRR_dom_sf"/>
</dbReference>
<evidence type="ECO:0000259" key="8">
    <source>
        <dbReference type="Pfam" id="PF18052"/>
    </source>
</evidence>
<evidence type="ECO:0000259" key="9">
    <source>
        <dbReference type="Pfam" id="PF23559"/>
    </source>
</evidence>
<protein>
    <submittedName>
        <fullName evidence="12">Disease resistance RPP13-like protein 1</fullName>
    </submittedName>
</protein>
<evidence type="ECO:0000259" key="10">
    <source>
        <dbReference type="Pfam" id="PF25019"/>
    </source>
</evidence>
<reference evidence="12" key="2">
    <citation type="submission" date="2025-08" db="UniProtKB">
        <authorList>
            <consortium name="RefSeq"/>
        </authorList>
    </citation>
    <scope>IDENTIFICATION</scope>
    <source>
        <tissue evidence="12">Leaf</tissue>
    </source>
</reference>
<keyword evidence="5" id="KW-0611">Plant defense</keyword>
<dbReference type="Pfam" id="PF25019">
    <property type="entry name" value="LRR_R13L1-DRL21"/>
    <property type="match status" value="1"/>
</dbReference>
<sequence>MAAALIPVSAFSAIVGKLVDTASSYVQQHEASGGMAGEVARLRRALPKIKLIMTALKGTPIVDRQKEVERWLWRLRDAVEGADDVLDELFYHELEKKIQARDRLHEVRVPVSRRKRKYVDFVNRIFSDDALKSLMEAVKELNKVAAGMQRITQIVTDSYGGGFTLRNRYDVRKARETRSCLIENVVLGRDKERDRIVEWLTKQVVYQPSSSKDADIPTFAIVGESGAGKTALAQLIYCNERVRGYFDMVMWVSVPQHCWASEITRKILEDVTRQSTNVQDLDALHQMLKGRLISKRFLLILDDVTPRIEWQWNELIRPLKFGQKGSKILLTTENNSVADILKRVTKGRTESLQLNGLEESDYMMLFNKHAYPSVDPDEHEDLQLIGEQITSMLRGMPSAARVVGRVLSSRMDYGYWERILNYTMNLEQSEDGLKLLSKWSYDHLPMHLQMCFRYCSLFPRGYMFEKDKLISMWMASGLIQQPLHEKKRPEDIGADYVNTLSGKSFFNCKPRGPDEISVYYYVRHDLLYELAQNTSSGECLRIEGLGQKKIPSTLRHLTLESATLEIRMISHLKYLRTLIISSTDFCNPEPDHVYALNEVLKGLKSLCLFSLNVYVLRELPDSIGSLIHLRYLSLRQQCSNKKLLDIFSHPVYGLSSRQVLDWFAQSVYRLYHLEVMETSAFSEVNFDKTELDGLGNLINMRHLHFPSDIIIKIPWIGKLTSLQELNDFNVREESGYRITELKDLKELRQLYVRNLQNVTSHEEAIEAKLNVKKHLKSLTLEWSVGRSTVSETDEPFLDHLWPNCNLTELKLGGYNGVKFPYWIKSEFLPYLQTIVLFNCHKLENLPPLGELKYLYLLHLNSMQAVKTVGHSFYGSGAHVHSFYGSNACAFPSLMELRFEYMPEWMEWVGVEDGILFPELQILEIKDCPRLRRLPTLPPSLRQLSITNAGLDDFPRINQFVGMNEVRFLPSKPLLSSLHIVDCPNLPRLEMTQLRQQQEIQKQSFQSLELQERIYSRTQAMFLPHLTQKIQDNVVPSTLERLALGRCGQFDVSLLGSLSSLTSLFRLRMDGCVNVSSLPSAGVFERLTVLRSLEILNCKNLESLSGIQALRSLRFLSICGCGKLTADSSLHQPTVIDVNQRDTTTGSSLNLDELEIDHHLLLLVEPLKSIGSAKRLVVTDASSLACLPENWLLRNRTALQDITMYDAVCLHSLPPSMASFCSLHTLKLFHAPLIESLPNLPISLSTLCITDSHPLLKERCQEDIGLDWCKIANIPHVSILERFHADDS</sequence>
<keyword evidence="3" id="KW-0677">Repeat</keyword>
<dbReference type="PANTHER" id="PTHR36766:SF30">
    <property type="entry name" value="TIR-NBS TYPE DISEASE RESISTANCE PROTEIN-RELATED"/>
    <property type="match status" value="1"/>
</dbReference>
<gene>
    <name evidence="12" type="primary">LOC109706395</name>
</gene>
<dbReference type="OrthoDB" id="777063at2759"/>
<dbReference type="GO" id="GO:0006952">
    <property type="term" value="P:defense response"/>
    <property type="evidence" value="ECO:0007669"/>
    <property type="project" value="UniProtKB-KW"/>
</dbReference>
<comment type="similarity">
    <text evidence="1">Belongs to the disease resistance NB-LRR family.</text>
</comment>
<dbReference type="Proteomes" id="UP000515123">
    <property type="component" value="Unplaced"/>
</dbReference>
<feature type="domain" description="Disease resistance protein winged helix" evidence="9">
    <location>
        <begin position="457"/>
        <end position="531"/>
    </location>
</feature>
<evidence type="ECO:0000259" key="7">
    <source>
        <dbReference type="Pfam" id="PF00931"/>
    </source>
</evidence>
<dbReference type="InterPro" id="IPR002182">
    <property type="entry name" value="NB-ARC"/>
</dbReference>
<evidence type="ECO:0000256" key="2">
    <source>
        <dbReference type="ARBA" id="ARBA00022614"/>
    </source>
</evidence>
<dbReference type="PRINTS" id="PR00364">
    <property type="entry name" value="DISEASERSIST"/>
</dbReference>
<evidence type="ECO:0000313" key="12">
    <source>
        <dbReference type="RefSeq" id="XP_020082789.1"/>
    </source>
</evidence>
<dbReference type="GeneID" id="109706395"/>
<dbReference type="Gene3D" id="3.40.50.300">
    <property type="entry name" value="P-loop containing nucleotide triphosphate hydrolases"/>
    <property type="match status" value="1"/>
</dbReference>
<evidence type="ECO:0000256" key="3">
    <source>
        <dbReference type="ARBA" id="ARBA00022737"/>
    </source>
</evidence>
<dbReference type="Pfam" id="PF00931">
    <property type="entry name" value="NB-ARC"/>
    <property type="match status" value="1"/>
</dbReference>
<dbReference type="Pfam" id="PF18052">
    <property type="entry name" value="Rx_N"/>
    <property type="match status" value="1"/>
</dbReference>
<feature type="domain" description="NB-ARC" evidence="7">
    <location>
        <begin position="213"/>
        <end position="371"/>
    </location>
</feature>
<keyword evidence="4" id="KW-0547">Nucleotide-binding</keyword>
<dbReference type="InterPro" id="IPR041118">
    <property type="entry name" value="Rx_N"/>
</dbReference>
<dbReference type="RefSeq" id="XP_020082789.1">
    <property type="nucleotide sequence ID" value="XM_020227200.1"/>
</dbReference>
<dbReference type="InterPro" id="IPR058922">
    <property type="entry name" value="WHD_DRP"/>
</dbReference>
<dbReference type="Pfam" id="PF23559">
    <property type="entry name" value="WHD_DRP"/>
    <property type="match status" value="1"/>
</dbReference>
<evidence type="ECO:0000313" key="11">
    <source>
        <dbReference type="Proteomes" id="UP000515123"/>
    </source>
</evidence>
<keyword evidence="2" id="KW-0433">Leucine-rich repeat</keyword>
<dbReference type="Gene3D" id="3.80.10.10">
    <property type="entry name" value="Ribonuclease Inhibitor"/>
    <property type="match status" value="2"/>
</dbReference>
<evidence type="ECO:0000256" key="1">
    <source>
        <dbReference type="ARBA" id="ARBA00008894"/>
    </source>
</evidence>
<organism evidence="11 12">
    <name type="scientific">Ananas comosus</name>
    <name type="common">Pineapple</name>
    <name type="synonym">Ananas ananas</name>
    <dbReference type="NCBI Taxonomy" id="4615"/>
    <lineage>
        <taxon>Eukaryota</taxon>
        <taxon>Viridiplantae</taxon>
        <taxon>Streptophyta</taxon>
        <taxon>Embryophyta</taxon>
        <taxon>Tracheophyta</taxon>
        <taxon>Spermatophyta</taxon>
        <taxon>Magnoliopsida</taxon>
        <taxon>Liliopsida</taxon>
        <taxon>Poales</taxon>
        <taxon>Bromeliaceae</taxon>
        <taxon>Bromelioideae</taxon>
        <taxon>Ananas</taxon>
    </lineage>
</organism>
<dbReference type="GO" id="GO:0043531">
    <property type="term" value="F:ADP binding"/>
    <property type="evidence" value="ECO:0007669"/>
    <property type="project" value="InterPro"/>
</dbReference>
<evidence type="ECO:0000256" key="6">
    <source>
        <dbReference type="ARBA" id="ARBA00022840"/>
    </source>
</evidence>
<dbReference type="SUPFAM" id="SSF52540">
    <property type="entry name" value="P-loop containing nucleoside triphosphate hydrolases"/>
    <property type="match status" value="1"/>
</dbReference>
<reference evidence="11" key="1">
    <citation type="journal article" date="2015" name="Nat. Genet.">
        <title>The pineapple genome and the evolution of CAM photosynthesis.</title>
        <authorList>
            <person name="Ming R."/>
            <person name="VanBuren R."/>
            <person name="Wai C.M."/>
            <person name="Tang H."/>
            <person name="Schatz M.C."/>
            <person name="Bowers J.E."/>
            <person name="Lyons E."/>
            <person name="Wang M.L."/>
            <person name="Chen J."/>
            <person name="Biggers E."/>
            <person name="Zhang J."/>
            <person name="Huang L."/>
            <person name="Zhang L."/>
            <person name="Miao W."/>
            <person name="Zhang J."/>
            <person name="Ye Z."/>
            <person name="Miao C."/>
            <person name="Lin Z."/>
            <person name="Wang H."/>
            <person name="Zhou H."/>
            <person name="Yim W.C."/>
            <person name="Priest H.D."/>
            <person name="Zheng C."/>
            <person name="Woodhouse M."/>
            <person name="Edger P.P."/>
            <person name="Guyot R."/>
            <person name="Guo H.B."/>
            <person name="Guo H."/>
            <person name="Zheng G."/>
            <person name="Singh R."/>
            <person name="Sharma A."/>
            <person name="Min X."/>
            <person name="Zheng Y."/>
            <person name="Lee H."/>
            <person name="Gurtowski J."/>
            <person name="Sedlazeck F.J."/>
            <person name="Harkess A."/>
            <person name="McKain M.R."/>
            <person name="Liao Z."/>
            <person name="Fang J."/>
            <person name="Liu J."/>
            <person name="Zhang X."/>
            <person name="Zhang Q."/>
            <person name="Hu W."/>
            <person name="Qin Y."/>
            <person name="Wang K."/>
            <person name="Chen L.Y."/>
            <person name="Shirley N."/>
            <person name="Lin Y.R."/>
            <person name="Liu L.Y."/>
            <person name="Hernandez A.G."/>
            <person name="Wright C.L."/>
            <person name="Bulone V."/>
            <person name="Tuskan G.A."/>
            <person name="Heath K."/>
            <person name="Zee F."/>
            <person name="Moore P.H."/>
            <person name="Sunkar R."/>
            <person name="Leebens-Mack J.H."/>
            <person name="Mockler T."/>
            <person name="Bennetzen J.L."/>
            <person name="Freeling M."/>
            <person name="Sankoff D."/>
            <person name="Paterson A.H."/>
            <person name="Zhu X."/>
            <person name="Yang X."/>
            <person name="Smith J.A."/>
            <person name="Cushman J.C."/>
            <person name="Paull R.E."/>
            <person name="Yu Q."/>
        </authorList>
    </citation>
    <scope>NUCLEOTIDE SEQUENCE [LARGE SCALE GENOMIC DNA]</scope>
    <source>
        <strain evidence="11">cv. F153</strain>
    </source>
</reference>
<dbReference type="PANTHER" id="PTHR36766">
    <property type="entry name" value="PLANT BROAD-SPECTRUM MILDEW RESISTANCE PROTEIN RPW8"/>
    <property type="match status" value="1"/>
</dbReference>
<dbReference type="GO" id="GO:0005524">
    <property type="term" value="F:ATP binding"/>
    <property type="evidence" value="ECO:0007669"/>
    <property type="project" value="UniProtKB-KW"/>
</dbReference>
<evidence type="ECO:0000256" key="5">
    <source>
        <dbReference type="ARBA" id="ARBA00022821"/>
    </source>
</evidence>
<proteinExistence type="inferred from homology"/>
<evidence type="ECO:0000256" key="4">
    <source>
        <dbReference type="ARBA" id="ARBA00022741"/>
    </source>
</evidence>
<dbReference type="Gene3D" id="1.10.10.10">
    <property type="entry name" value="Winged helix-like DNA-binding domain superfamily/Winged helix DNA-binding domain"/>
    <property type="match status" value="1"/>
</dbReference>
<feature type="domain" description="Disease resistance N-terminal" evidence="8">
    <location>
        <begin position="15"/>
        <end position="102"/>
    </location>
</feature>
<name>A0A6P5EH51_ANACO</name>
<keyword evidence="11" id="KW-1185">Reference proteome</keyword>
<dbReference type="GO" id="GO:0051707">
    <property type="term" value="P:response to other organism"/>
    <property type="evidence" value="ECO:0007669"/>
    <property type="project" value="UniProtKB-ARBA"/>
</dbReference>
<keyword evidence="6" id="KW-0067">ATP-binding</keyword>
<feature type="domain" description="R13L1/DRL21-like LRR repeat region" evidence="10">
    <location>
        <begin position="738"/>
        <end position="862"/>
    </location>
</feature>
<dbReference type="InterPro" id="IPR056789">
    <property type="entry name" value="LRR_R13L1-DRL21"/>
</dbReference>
<dbReference type="Gene3D" id="1.20.5.4130">
    <property type="match status" value="1"/>
</dbReference>
<dbReference type="SUPFAM" id="SSF52058">
    <property type="entry name" value="L domain-like"/>
    <property type="match status" value="2"/>
</dbReference>
<dbReference type="InterPro" id="IPR027417">
    <property type="entry name" value="P-loop_NTPase"/>
</dbReference>
<dbReference type="InterPro" id="IPR036388">
    <property type="entry name" value="WH-like_DNA-bd_sf"/>
</dbReference>
<accession>A0A6P5EH51</accession>